<evidence type="ECO:0000259" key="2">
    <source>
        <dbReference type="PROSITE" id="PS51205"/>
    </source>
</evidence>
<dbReference type="Gene3D" id="1.20.1050.80">
    <property type="entry name" value="VPS9 domain"/>
    <property type="match status" value="1"/>
</dbReference>
<name>A0AAN6NAX7_9PEZI</name>
<feature type="compositionally biased region" description="Basic and acidic residues" evidence="1">
    <location>
        <begin position="180"/>
        <end position="195"/>
    </location>
</feature>
<dbReference type="GO" id="GO:0005829">
    <property type="term" value="C:cytosol"/>
    <property type="evidence" value="ECO:0007669"/>
    <property type="project" value="TreeGrafter"/>
</dbReference>
<proteinExistence type="predicted"/>
<feature type="compositionally biased region" description="Polar residues" evidence="1">
    <location>
        <begin position="42"/>
        <end position="58"/>
    </location>
</feature>
<dbReference type="InterPro" id="IPR045046">
    <property type="entry name" value="Vps9-like"/>
</dbReference>
<dbReference type="PANTHER" id="PTHR23101">
    <property type="entry name" value="RAB GDP/GTP EXCHANGE FACTOR"/>
    <property type="match status" value="1"/>
</dbReference>
<dbReference type="GO" id="GO:0030139">
    <property type="term" value="C:endocytic vesicle"/>
    <property type="evidence" value="ECO:0007669"/>
    <property type="project" value="TreeGrafter"/>
</dbReference>
<dbReference type="Pfam" id="PF02204">
    <property type="entry name" value="VPS9"/>
    <property type="match status" value="1"/>
</dbReference>
<dbReference type="SUPFAM" id="SSF109993">
    <property type="entry name" value="VPS9 domain"/>
    <property type="match status" value="1"/>
</dbReference>
<feature type="compositionally biased region" description="Low complexity" evidence="1">
    <location>
        <begin position="155"/>
        <end position="179"/>
    </location>
</feature>
<feature type="compositionally biased region" description="Low complexity" evidence="1">
    <location>
        <begin position="561"/>
        <end position="570"/>
    </location>
</feature>
<feature type="region of interest" description="Disordered" evidence="1">
    <location>
        <begin position="402"/>
        <end position="462"/>
    </location>
</feature>
<dbReference type="InterPro" id="IPR037191">
    <property type="entry name" value="VPS9_dom_sf"/>
</dbReference>
<feature type="region of interest" description="Disordered" evidence="1">
    <location>
        <begin position="703"/>
        <end position="744"/>
    </location>
</feature>
<accession>A0AAN6NAX7</accession>
<dbReference type="PROSITE" id="PS51205">
    <property type="entry name" value="VPS9"/>
    <property type="match status" value="1"/>
</dbReference>
<evidence type="ECO:0000313" key="3">
    <source>
        <dbReference type="EMBL" id="KAK3942399.1"/>
    </source>
</evidence>
<protein>
    <recommendedName>
        <fullName evidence="2">VPS9 domain-containing protein</fullName>
    </recommendedName>
</protein>
<dbReference type="GO" id="GO:0031267">
    <property type="term" value="F:small GTPase binding"/>
    <property type="evidence" value="ECO:0007669"/>
    <property type="project" value="TreeGrafter"/>
</dbReference>
<keyword evidence="4" id="KW-1185">Reference proteome</keyword>
<evidence type="ECO:0000313" key="4">
    <source>
        <dbReference type="Proteomes" id="UP001303473"/>
    </source>
</evidence>
<gene>
    <name evidence="3" type="ORF">QBC46DRAFT_352382</name>
</gene>
<dbReference type="EMBL" id="MU853774">
    <property type="protein sequence ID" value="KAK3942399.1"/>
    <property type="molecule type" value="Genomic_DNA"/>
</dbReference>
<dbReference type="GO" id="GO:0016192">
    <property type="term" value="P:vesicle-mediated transport"/>
    <property type="evidence" value="ECO:0007669"/>
    <property type="project" value="InterPro"/>
</dbReference>
<organism evidence="3 4">
    <name type="scientific">Diplogelasinospora grovesii</name>
    <dbReference type="NCBI Taxonomy" id="303347"/>
    <lineage>
        <taxon>Eukaryota</taxon>
        <taxon>Fungi</taxon>
        <taxon>Dikarya</taxon>
        <taxon>Ascomycota</taxon>
        <taxon>Pezizomycotina</taxon>
        <taxon>Sordariomycetes</taxon>
        <taxon>Sordariomycetidae</taxon>
        <taxon>Sordariales</taxon>
        <taxon>Diplogelasinosporaceae</taxon>
        <taxon>Diplogelasinospora</taxon>
    </lineage>
</organism>
<feature type="domain" description="VPS9" evidence="2">
    <location>
        <begin position="246"/>
        <end position="400"/>
    </location>
</feature>
<evidence type="ECO:0000256" key="1">
    <source>
        <dbReference type="SAM" id="MobiDB-lite"/>
    </source>
</evidence>
<feature type="region of interest" description="Disordered" evidence="1">
    <location>
        <begin position="144"/>
        <end position="199"/>
    </location>
</feature>
<comment type="caution">
    <text evidence="3">The sequence shown here is derived from an EMBL/GenBank/DDBJ whole genome shotgun (WGS) entry which is preliminary data.</text>
</comment>
<feature type="region of interest" description="Disordered" evidence="1">
    <location>
        <begin position="546"/>
        <end position="650"/>
    </location>
</feature>
<reference evidence="4" key="1">
    <citation type="journal article" date="2023" name="Mol. Phylogenet. Evol.">
        <title>Genome-scale phylogeny and comparative genomics of the fungal order Sordariales.</title>
        <authorList>
            <person name="Hensen N."/>
            <person name="Bonometti L."/>
            <person name="Westerberg I."/>
            <person name="Brannstrom I.O."/>
            <person name="Guillou S."/>
            <person name="Cros-Aarteil S."/>
            <person name="Calhoun S."/>
            <person name="Haridas S."/>
            <person name="Kuo A."/>
            <person name="Mondo S."/>
            <person name="Pangilinan J."/>
            <person name="Riley R."/>
            <person name="LaButti K."/>
            <person name="Andreopoulos B."/>
            <person name="Lipzen A."/>
            <person name="Chen C."/>
            <person name="Yan M."/>
            <person name="Daum C."/>
            <person name="Ng V."/>
            <person name="Clum A."/>
            <person name="Steindorff A."/>
            <person name="Ohm R.A."/>
            <person name="Martin F."/>
            <person name="Silar P."/>
            <person name="Natvig D.O."/>
            <person name="Lalanne C."/>
            <person name="Gautier V."/>
            <person name="Ament-Velasquez S.L."/>
            <person name="Kruys A."/>
            <person name="Hutchinson M.I."/>
            <person name="Powell A.J."/>
            <person name="Barry K."/>
            <person name="Miller A.N."/>
            <person name="Grigoriev I.V."/>
            <person name="Debuchy R."/>
            <person name="Gladieux P."/>
            <person name="Hiltunen Thoren M."/>
            <person name="Johannesson H."/>
        </authorList>
    </citation>
    <scope>NUCLEOTIDE SEQUENCE [LARGE SCALE GENOMIC DNA]</scope>
    <source>
        <strain evidence="4">CBS 340.73</strain>
    </source>
</reference>
<sequence>MASTPKNSANRPSPLRTAKSFPREPPQSSAPAPDSTRPKRASTMQNGSPSTKTKATQRTVTETKGEDGETTDTFESRISEEGMEEPRASVDLDDLPIELISLTDSFIDQLSAKVHPTPPNIDNTSRRFQDFYATAAQHIQTHIDSVATRRKREGSPAPSNSPRASAASLLRAKAASLGSSKEKSKAAPPVRRDSDQQMLTAEEYADRKKARKILEQKRVLYEEAVERRLCEGIYSKIYRHRSTQDEAQDDKLRSKTAALDVVGISPVDLGVEIGASTDPEDAAKKQKEVRNWLEQARKELVLMNQSRYPLGKLNHLKAAHKSIIDTLSHFHPSSSADELMPMLIYTLITLPPANLNVISDLHFIQRFRWEPKIVGEAAYCLTNLEAAISFLETVDLSTLRADEAPTGPLKGPDQQEATTKTETFPPAYSGPELSSTTPPPQPGTAESAASLGAGLKSTPSPAGLRAQLRNRRLSDLVNTPAQAFNAASDAVFNTADQGLKTIGISLGDSYKFLIGRLREHPEALPTGKGGEILVPKTLDDARKLIGTTPPPAGLNLEDEGSSVASGASSVHSPDEPAVPVPPGARRSVTPRGRLEDRILTVVGGSRKVSRDHSAESGGGGGKSSSSLLGGDGVHVDDQNANVKGKTTSTTGAANTTTAAAAAASGTTNTAPAAAARGEPALMDSVRNLGNSLNPMARLSAGIGGFRGFGRTPPPAPPAKDKDKDNNNNKSSSSKEILQPKKDHQVPVPAVAVSEGGVDLATAFPDIAAALPPKEIPKINPPVKRFMELENPADLRLGEVLELLRDYRRLAGALKEREAFKE</sequence>
<dbReference type="SMART" id="SM00167">
    <property type="entry name" value="VPS9"/>
    <property type="match status" value="1"/>
</dbReference>
<dbReference type="PANTHER" id="PTHR23101:SF97">
    <property type="entry name" value="DOMAIN PROTEIN, PUTATIVE (AFU_ORTHOLOGUE AFUA_2G10890)-RELATED"/>
    <property type="match status" value="1"/>
</dbReference>
<feature type="compositionally biased region" description="Basic and acidic residues" evidence="1">
    <location>
        <begin position="74"/>
        <end position="90"/>
    </location>
</feature>
<dbReference type="InterPro" id="IPR003123">
    <property type="entry name" value="VPS9"/>
</dbReference>
<dbReference type="Proteomes" id="UP001303473">
    <property type="component" value="Unassembled WGS sequence"/>
</dbReference>
<dbReference type="AlphaFoldDB" id="A0AAN6NAX7"/>
<feature type="region of interest" description="Disordered" evidence="1">
    <location>
        <begin position="1"/>
        <end position="91"/>
    </location>
</feature>
<feature type="compositionally biased region" description="Polar residues" evidence="1">
    <location>
        <begin position="1"/>
        <end position="11"/>
    </location>
</feature>
<dbReference type="GO" id="GO:0005085">
    <property type="term" value="F:guanyl-nucleotide exchange factor activity"/>
    <property type="evidence" value="ECO:0007669"/>
    <property type="project" value="InterPro"/>
</dbReference>